<evidence type="ECO:0000256" key="2">
    <source>
        <dbReference type="ARBA" id="ARBA00010349"/>
    </source>
</evidence>
<dbReference type="WBParaSite" id="SBAD_0000769001-mRNA-1">
    <property type="protein sequence ID" value="SBAD_0000769001-mRNA-1"/>
    <property type="gene ID" value="SBAD_0000769001"/>
</dbReference>
<evidence type="ECO:0000313" key="10">
    <source>
        <dbReference type="EMBL" id="VDP13016.1"/>
    </source>
</evidence>
<keyword evidence="11" id="KW-1185">Reference proteome</keyword>
<evidence type="ECO:0000256" key="9">
    <source>
        <dbReference type="SAM" id="MobiDB-lite"/>
    </source>
</evidence>
<evidence type="ECO:0000256" key="1">
    <source>
        <dbReference type="ARBA" id="ARBA00004496"/>
    </source>
</evidence>
<comment type="subunit">
    <text evidence="8">Heterodimer with SRP9; binds RNA as heterodimer. Component of a signal recognition particle (SRP) complex that consists of a 7SL RNA molecule of 300 nucleotides and six protein subunits: SRP72, SRP68, SRP54, SRP19, SRP14 and SRP9.</text>
</comment>
<dbReference type="PANTHER" id="PTHR12013">
    <property type="entry name" value="SIGNAL RECOGNITION PARTICLE 14 KD PROTEIN"/>
    <property type="match status" value="1"/>
</dbReference>
<feature type="region of interest" description="Disordered" evidence="9">
    <location>
        <begin position="99"/>
        <end position="125"/>
    </location>
</feature>
<evidence type="ECO:0000256" key="8">
    <source>
        <dbReference type="RuleBase" id="RU368100"/>
    </source>
</evidence>
<comment type="function">
    <text evidence="8">Component of the signal recognition particle (SRP) complex, a ribonucleoprotein complex that mediates the cotranslational targeting of secretory and membrane proteins to the endoplasmic reticulum (ER). SRP9 together with SRP14 and the Alu portion of the SRP RNA, constitutes the elongation arrest domain of SRP. The complex of SRP9 and SRP14 is required for SRP RNA binding.</text>
</comment>
<dbReference type="EMBL" id="UZAM01010600">
    <property type="protein sequence ID" value="VDP13016.1"/>
    <property type="molecule type" value="Genomic_DNA"/>
</dbReference>
<comment type="subcellular location">
    <subcellularLocation>
        <location evidence="1 8">Cytoplasm</location>
    </subcellularLocation>
</comment>
<dbReference type="GO" id="GO:0006614">
    <property type="term" value="P:SRP-dependent cotranslational protein targeting to membrane"/>
    <property type="evidence" value="ECO:0007669"/>
    <property type="project" value="UniProtKB-UniRule"/>
</dbReference>
<dbReference type="SUPFAM" id="SSF54762">
    <property type="entry name" value="Signal recognition particle alu RNA binding heterodimer, SRP9/14"/>
    <property type="match status" value="1"/>
</dbReference>
<evidence type="ECO:0000313" key="11">
    <source>
        <dbReference type="Proteomes" id="UP000270296"/>
    </source>
</evidence>
<protein>
    <recommendedName>
        <fullName evidence="3 8">Signal recognition particle 14 kDa protein</fullName>
        <shortName evidence="8">SRP14</shortName>
    </recommendedName>
</protein>
<sequence length="125" mass="14038">MTLLENDQFLADLAKLFQKGRSSGVIVITMKRYDGRTKPKPKTEVVHPHQPVEYKCLFRAKIGNKKISTVVTAKEVNKFQLAYANVLKANMDALKKRERRAAKEKRVGVSSSSRAGGFDAQAWTT</sequence>
<evidence type="ECO:0000256" key="6">
    <source>
        <dbReference type="ARBA" id="ARBA00023135"/>
    </source>
</evidence>
<dbReference type="GO" id="GO:0008312">
    <property type="term" value="F:7S RNA binding"/>
    <property type="evidence" value="ECO:0007669"/>
    <property type="project" value="UniProtKB-UniRule"/>
</dbReference>
<dbReference type="OrthoDB" id="19209at2759"/>
<keyword evidence="4 8" id="KW-0963">Cytoplasm</keyword>
<comment type="similarity">
    <text evidence="2 8">Belongs to the SRP14 family.</text>
</comment>
<dbReference type="Gene3D" id="3.30.720.10">
    <property type="entry name" value="Signal recognition particle alu RNA binding heterodimer, srp9/1"/>
    <property type="match status" value="1"/>
</dbReference>
<dbReference type="Proteomes" id="UP000270296">
    <property type="component" value="Unassembled WGS sequence"/>
</dbReference>
<evidence type="ECO:0000313" key="12">
    <source>
        <dbReference type="WBParaSite" id="SBAD_0000769001-mRNA-1"/>
    </source>
</evidence>
<dbReference type="AlphaFoldDB" id="A0A183IUW5"/>
<evidence type="ECO:0000256" key="4">
    <source>
        <dbReference type="ARBA" id="ARBA00022490"/>
    </source>
</evidence>
<dbReference type="GO" id="GO:0030942">
    <property type="term" value="F:endoplasmic reticulum signal peptide binding"/>
    <property type="evidence" value="ECO:0007669"/>
    <property type="project" value="UniProtKB-UniRule"/>
</dbReference>
<dbReference type="GO" id="GO:0005786">
    <property type="term" value="C:signal recognition particle, endoplasmic reticulum targeting"/>
    <property type="evidence" value="ECO:0007669"/>
    <property type="project" value="UniProtKB-UniRule"/>
</dbReference>
<reference evidence="10 11" key="2">
    <citation type="submission" date="2018-11" db="EMBL/GenBank/DDBJ databases">
        <authorList>
            <consortium name="Pathogen Informatics"/>
        </authorList>
    </citation>
    <scope>NUCLEOTIDE SEQUENCE [LARGE SCALE GENOMIC DNA]</scope>
</reference>
<evidence type="ECO:0000256" key="3">
    <source>
        <dbReference type="ARBA" id="ARBA00017926"/>
    </source>
</evidence>
<name>A0A183IUW5_9BILA</name>
<organism evidence="12">
    <name type="scientific">Soboliphyme baturini</name>
    <dbReference type="NCBI Taxonomy" id="241478"/>
    <lineage>
        <taxon>Eukaryota</taxon>
        <taxon>Metazoa</taxon>
        <taxon>Ecdysozoa</taxon>
        <taxon>Nematoda</taxon>
        <taxon>Enoplea</taxon>
        <taxon>Dorylaimia</taxon>
        <taxon>Dioctophymatida</taxon>
        <taxon>Dioctophymatoidea</taxon>
        <taxon>Soboliphymatidae</taxon>
        <taxon>Soboliphyme</taxon>
    </lineage>
</organism>
<accession>A0A183IUW5</accession>
<evidence type="ECO:0000256" key="7">
    <source>
        <dbReference type="ARBA" id="ARBA00023274"/>
    </source>
</evidence>
<dbReference type="Pfam" id="PF02290">
    <property type="entry name" value="SRP14"/>
    <property type="match status" value="1"/>
</dbReference>
<gene>
    <name evidence="10" type="ORF">SBAD_LOCUS7412</name>
</gene>
<keyword evidence="7 8" id="KW-0687">Ribonucleoprotein</keyword>
<dbReference type="FunFam" id="3.30.720.10:FF:000003">
    <property type="entry name" value="Signal recognition particle 14"/>
    <property type="match status" value="1"/>
</dbReference>
<dbReference type="InterPro" id="IPR009018">
    <property type="entry name" value="Signal_recog_particle_SRP9/14"/>
</dbReference>
<evidence type="ECO:0000256" key="5">
    <source>
        <dbReference type="ARBA" id="ARBA00022884"/>
    </source>
</evidence>
<proteinExistence type="inferred from homology"/>
<keyword evidence="6 8" id="KW-0733">Signal recognition particle</keyword>
<keyword evidence="5 8" id="KW-0694">RNA-binding</keyword>
<reference evidence="12" key="1">
    <citation type="submission" date="2016-06" db="UniProtKB">
        <authorList>
            <consortium name="WormBaseParasite"/>
        </authorList>
    </citation>
    <scope>IDENTIFICATION</scope>
</reference>
<dbReference type="InterPro" id="IPR003210">
    <property type="entry name" value="Signal_recog_particle_SRP14"/>
</dbReference>